<organism evidence="3 4">
    <name type="scientific">Candidatus Competibacter phosphatis</name>
    <dbReference type="NCBI Taxonomy" id="221280"/>
    <lineage>
        <taxon>Bacteria</taxon>
        <taxon>Pseudomonadati</taxon>
        <taxon>Pseudomonadota</taxon>
        <taxon>Gammaproteobacteria</taxon>
        <taxon>Candidatus Competibacteraceae</taxon>
        <taxon>Candidatus Competibacter</taxon>
    </lineage>
</organism>
<reference evidence="3 4" key="1">
    <citation type="submission" date="2019-03" db="EMBL/GenBank/DDBJ databases">
        <title>Metabolic reconstructions from genomes of highly enriched 'Candidatus Accumulibacter' and 'Candidatus Competibacter' bioreactor populations.</title>
        <authorList>
            <person name="Annavajhala M.K."/>
            <person name="Welles L."/>
            <person name="Abbas B."/>
            <person name="Sorokin D."/>
            <person name="Park H."/>
            <person name="Van Loosdrecht M."/>
            <person name="Chandran K."/>
        </authorList>
    </citation>
    <scope>NUCLEOTIDE SEQUENCE [LARGE SCALE GENOMIC DNA]</scope>
    <source>
        <strain evidence="3 4">SBR_G</strain>
    </source>
</reference>
<dbReference type="InterPro" id="IPR036322">
    <property type="entry name" value="WD40_repeat_dom_sf"/>
</dbReference>
<dbReference type="SUPFAM" id="SSF50978">
    <property type="entry name" value="WD40 repeat-like"/>
    <property type="match status" value="1"/>
</dbReference>
<dbReference type="InterPro" id="IPR016024">
    <property type="entry name" value="ARM-type_fold"/>
</dbReference>
<dbReference type="Gene3D" id="2.130.10.10">
    <property type="entry name" value="YVTN repeat-like/Quinoprotein amine dehydrogenase"/>
    <property type="match status" value="1"/>
</dbReference>
<dbReference type="Pfam" id="PF02985">
    <property type="entry name" value="HEAT"/>
    <property type="match status" value="1"/>
</dbReference>
<proteinExistence type="predicted"/>
<name>A0ABX1TPX0_9GAMM</name>
<dbReference type="EMBL" id="SPMZ01000036">
    <property type="protein sequence ID" value="NMQ19986.1"/>
    <property type="molecule type" value="Genomic_DNA"/>
</dbReference>
<dbReference type="Pfam" id="PF13646">
    <property type="entry name" value="HEAT_2"/>
    <property type="match status" value="5"/>
</dbReference>
<dbReference type="InterPro" id="IPR004155">
    <property type="entry name" value="PBS_lyase_HEAT"/>
</dbReference>
<dbReference type="Gene3D" id="1.25.10.10">
    <property type="entry name" value="Leucine-rich Repeat Variant"/>
    <property type="match status" value="8"/>
</dbReference>
<dbReference type="RefSeq" id="WP_169249249.1">
    <property type="nucleotide sequence ID" value="NZ_SPMZ01000036.1"/>
</dbReference>
<dbReference type="InterPro" id="IPR015943">
    <property type="entry name" value="WD40/YVTN_repeat-like_dom_sf"/>
</dbReference>
<dbReference type="PROSITE" id="PS50077">
    <property type="entry name" value="HEAT_REPEAT"/>
    <property type="match status" value="1"/>
</dbReference>
<evidence type="ECO:0000313" key="3">
    <source>
        <dbReference type="EMBL" id="NMQ19986.1"/>
    </source>
</evidence>
<gene>
    <name evidence="3" type="ORF">E4P82_12735</name>
</gene>
<dbReference type="SMART" id="SM00567">
    <property type="entry name" value="EZ_HEAT"/>
    <property type="match status" value="20"/>
</dbReference>
<comment type="function">
    <text evidence="2">Catalyzes the hydroxylation of the N(6)-(4-aminobutyl)-L-lysine intermediate produced by deoxyhypusine synthase/DHPS on a critical lysine of the eukaryotic translation initiation factor 5A/eIF-5A. This is the second step of the post-translational modification of that lysine into an unusual amino acid residue named hypusine. Hypusination is unique to mature eIF-5A factor and is essential for its function.</text>
</comment>
<protein>
    <recommendedName>
        <fullName evidence="5">Non-specific serine/threonine protein kinase</fullName>
    </recommendedName>
</protein>
<accession>A0ABX1TPX0</accession>
<keyword evidence="1" id="KW-0677">Repeat</keyword>
<dbReference type="InterPro" id="IPR021133">
    <property type="entry name" value="HEAT_type_2"/>
</dbReference>
<dbReference type="SUPFAM" id="SSF48371">
    <property type="entry name" value="ARM repeat"/>
    <property type="match status" value="5"/>
</dbReference>
<evidence type="ECO:0000313" key="4">
    <source>
        <dbReference type="Proteomes" id="UP000760480"/>
    </source>
</evidence>
<keyword evidence="4" id="KW-1185">Reference proteome</keyword>
<dbReference type="SMART" id="SM00320">
    <property type="entry name" value="WD40"/>
    <property type="match status" value="5"/>
</dbReference>
<dbReference type="InterPro" id="IPR001680">
    <property type="entry name" value="WD40_rpt"/>
</dbReference>
<evidence type="ECO:0000256" key="2">
    <source>
        <dbReference type="ARBA" id="ARBA00045876"/>
    </source>
</evidence>
<evidence type="ECO:0008006" key="5">
    <source>
        <dbReference type="Google" id="ProtNLM"/>
    </source>
</evidence>
<dbReference type="InterPro" id="IPR000357">
    <property type="entry name" value="HEAT"/>
</dbReference>
<dbReference type="Proteomes" id="UP000760480">
    <property type="component" value="Unassembled WGS sequence"/>
</dbReference>
<comment type="caution">
    <text evidence="3">The sequence shown here is derived from an EMBL/GenBank/DDBJ whole genome shotgun (WGS) entry which is preliminary data.</text>
</comment>
<dbReference type="PANTHER" id="PTHR12697:SF5">
    <property type="entry name" value="DEOXYHYPUSINE HYDROXYLASE"/>
    <property type="match status" value="1"/>
</dbReference>
<dbReference type="InterPro" id="IPR011989">
    <property type="entry name" value="ARM-like"/>
</dbReference>
<evidence type="ECO:0000256" key="1">
    <source>
        <dbReference type="ARBA" id="ARBA00022737"/>
    </source>
</evidence>
<dbReference type="PANTHER" id="PTHR12697">
    <property type="entry name" value="PBS LYASE HEAT-LIKE PROTEIN"/>
    <property type="match status" value="1"/>
</dbReference>
<sequence length="2184" mass="236672">MAKQYAPHIERLLAVAASGKLLAVGGRRDAVGVTDSGIHLLQLPKLNLRFSAPLDAVATALAFCNDDLLLAGTVKGDLAIWRTSGEGKTPDWQQAVHTGAVRALVTSDSQVLSIGDDGVLALHTLEMDGDRPRLREQAKRHLSEQPLRAVALDPASGSVAAAGADNTIYVLPLAQLSDAEPRVMPCGERGIFALAFTGDGRIVAGCGDGSIRVCFLEGAIDEENRSGDAAHQGPVRGLLFSAALNDEQGRPLPRRLFSLGEDGELKVWTLDQRRKPRTIPVGRNASALALFEPLQQAKPEQRGGLLVAVTENRLIWLSPVDQNGNPSGSAETWDSRLQRLLDEVKANRSSSATLDALAQLAEDEAREGLEYVLGQDSRPGQRIEAAQKLGVSQRRRSRPTLAKALNDDHVGVRKAALKALEQIDAETPLHALQLALGSRHPDIRLDAVQRLTALRQASPLVPRLLNERLNDSDANVREAALDGLLTLDPEAGVAPLRGAFERGSADIRRAVLIRLGRRQLNATPQGRQLLGQAINDDTFAVRHAAFWIAVAVHPALVANLRASGPDIAKILDEYAALGIEGAATTTGTAPTESDLEPLFTALVCRQPDMALQSVLCLSWLGDDRASGALLQLSRELEAGTRRLVTRFMANAIINLAGDRRLRLRLQWLLNDDDAQVRAEAFDGLIKLAEPEGPAGEIDLAELALRTQAGEIRTRALQLLVKHGATAQNKLATRIDGLLGHALDDEAENVRREAMRTLWAWHSKRPETTLRRAVASVHPDVRRWAVDELARQARQSRAWARELLIERVGDSAAEVGLAAYEALTKEDADKKRANYHLAALNSPAAEVRLAGSKGALEATDPAPLRNRLIELLQTEEAPQFLAAIEALDKLLPNDAQAFALAFDSPFYLLRVRAGELCGKRRDSRAVGPMQALLSIPKTDRDRPADALRQRAASALADVGDSASIPFFTTLLRDDDPLVREHGARGLATACQNGNEQPLVAALAHADLAVRSWAADGLSKLGDARALPVLAGTQRHEHLPIRRGALYSFVALGGAGAQGLLQGLEDRERDLQELTFTVIVARDIALARAQLEPDLLLSALSAGQPEIRYAAARVLEARLGDEDLGQWGLELIGPRQPEKASDMRNWPEPAQRPRLLNAVVNALASDSPARRYAAAQVLGLRPQPETFWREAKRLAEIATDQAPPQTAPEAETPLERKTGWIRGLFQRKPQPNNSATQRLLTVLRFAGGGRRPPKAQDQASASELWRLAFGTYAGLIRQAPVAKGPDDYQRVRRDSIARLAVLAQQPTIGREAVLPVLRQALGDPHHLVRQAALSALAELHPREPLEPLALALNVDFADLGRNAFDRLLALAAAGDARAAELVRGAVDAANAETRRHALEQLPRLYPTGSLEPWLLALNSRHDDLRLTVVDRLLDANDPRIAAALSRALESEHEELRLRAAVGLAQRGESLALDVLAAALHGEARTANRALEALVVLAHARPNEQVAAKAVEAVTVRLEDDPDLTADRPVLLRALGRIGHIAAAPLLGRWLLDKDKATYHSQALDVLLQLLRDRIQPEQKRADGRQYPRYREELALETLPPLLDHDNAAIRTRVVEVLGVLEAKPAETLLVRLLDDRDEAIRALACAQLAQRIVAGMPGASLEPLTRALIGGRRELLLAAAEGLAKQQRPEAFQPLLLAFTAGTEVERKRAIAALGELGDRRALEYLEPLLDQRADLPADDRALAPDAAEALGALLPRLTDADERQRVRDNLERLAREGVGELRWRTLSGLRRVGDERSRALLERLASDPYENGSTRQRAAIELGELGAVTAEPVLESLLHQRDAGLRKAGLEALRRIYPTDATQVNLLALNSEYAEISQPAARFLARQGDPATLTQRLSVVKDQQVRQRLRRGLIRRQTFAGDALRDLLQSDAAATRAEAAWIAGNSGDRDLAAGVQAALERAANGWRRADERHLWEQAGAEAHAWRASLWAARQLQLAVAPAARAALADPRHPVAVRCEAIRCLAECGNAKDSNLLLQALEDVDSGVRAAASAALARLGGEPVLQHLERTKSVDGAALRPVLRAVLPKADGRLLASAEQRQAALPVYLEQREVATLIQRAMAINSEAAARSSAIAALGRLGGETAQTALQGILANKDEDSAIRAIAFKSLRRLERRAVSRAVAGG</sequence>